<reference evidence="2 3" key="1">
    <citation type="submission" date="2024-04" db="EMBL/GenBank/DDBJ databases">
        <title>Novel species of the genus Ideonella isolated from streams.</title>
        <authorList>
            <person name="Lu H."/>
        </authorList>
    </citation>
    <scope>NUCLEOTIDE SEQUENCE [LARGE SCALE GENOMIC DNA]</scope>
    <source>
        <strain evidence="2 3">BYS139W</strain>
    </source>
</reference>
<dbReference type="EMBL" id="JBBUTF010000012">
    <property type="protein sequence ID" value="MEK8027105.1"/>
    <property type="molecule type" value="Genomic_DNA"/>
</dbReference>
<dbReference type="InterPro" id="IPR037523">
    <property type="entry name" value="VOC_core"/>
</dbReference>
<evidence type="ECO:0000313" key="3">
    <source>
        <dbReference type="Proteomes" id="UP001368500"/>
    </source>
</evidence>
<dbReference type="PANTHER" id="PTHR33993:SF2">
    <property type="entry name" value="VOC DOMAIN-CONTAINING PROTEIN"/>
    <property type="match status" value="1"/>
</dbReference>
<accession>A0ABU9BDM3</accession>
<dbReference type="InterPro" id="IPR029068">
    <property type="entry name" value="Glyas_Bleomycin-R_OHBP_Dase"/>
</dbReference>
<keyword evidence="3" id="KW-1185">Reference proteome</keyword>
<dbReference type="RefSeq" id="WP_341374883.1">
    <property type="nucleotide sequence ID" value="NZ_JBBUTF010000012.1"/>
</dbReference>
<dbReference type="InterPro" id="IPR004360">
    <property type="entry name" value="Glyas_Fos-R_dOase_dom"/>
</dbReference>
<dbReference type="InterPro" id="IPR052164">
    <property type="entry name" value="Anthracycline_SecMetBiosynth"/>
</dbReference>
<dbReference type="PANTHER" id="PTHR33993">
    <property type="entry name" value="GLYOXALASE-RELATED"/>
    <property type="match status" value="1"/>
</dbReference>
<dbReference type="SUPFAM" id="SSF54593">
    <property type="entry name" value="Glyoxalase/Bleomycin resistance protein/Dihydroxybiphenyl dioxygenase"/>
    <property type="match status" value="1"/>
</dbReference>
<dbReference type="Gene3D" id="3.10.180.10">
    <property type="entry name" value="2,3-Dihydroxybiphenyl 1,2-Dioxygenase, domain 1"/>
    <property type="match status" value="1"/>
</dbReference>
<protein>
    <submittedName>
        <fullName evidence="2">VOC family protein</fullName>
    </submittedName>
</protein>
<sequence length="132" mass="13706">MSPPNTVVWFELHVSDMARARAFYEGVFGQTLVPMEVPEGAGDLEMVAFPSDPPDSAPRYGACGALVRHPGVAPGSAGGTVVYFGCADCAVEAARVEAHGGTLMQGKTPIGPHGHFALARDTEGNVIGLHSM</sequence>
<feature type="domain" description="VOC" evidence="1">
    <location>
        <begin position="6"/>
        <end position="132"/>
    </location>
</feature>
<name>A0ABU9BDM3_9BURK</name>
<gene>
    <name evidence="2" type="ORF">AACH11_14135</name>
</gene>
<comment type="caution">
    <text evidence="2">The sequence shown here is derived from an EMBL/GenBank/DDBJ whole genome shotgun (WGS) entry which is preliminary data.</text>
</comment>
<dbReference type="PROSITE" id="PS51819">
    <property type="entry name" value="VOC"/>
    <property type="match status" value="1"/>
</dbReference>
<proteinExistence type="predicted"/>
<dbReference type="Proteomes" id="UP001368500">
    <property type="component" value="Unassembled WGS sequence"/>
</dbReference>
<evidence type="ECO:0000259" key="1">
    <source>
        <dbReference type="PROSITE" id="PS51819"/>
    </source>
</evidence>
<dbReference type="CDD" id="cd07247">
    <property type="entry name" value="SgaA_N_like"/>
    <property type="match status" value="1"/>
</dbReference>
<organism evidence="2 3">
    <name type="scientific">Pseudaquabacterium rugosum</name>
    <dbReference type="NCBI Taxonomy" id="2984194"/>
    <lineage>
        <taxon>Bacteria</taxon>
        <taxon>Pseudomonadati</taxon>
        <taxon>Pseudomonadota</taxon>
        <taxon>Betaproteobacteria</taxon>
        <taxon>Burkholderiales</taxon>
        <taxon>Sphaerotilaceae</taxon>
        <taxon>Pseudaquabacterium</taxon>
    </lineage>
</organism>
<dbReference type="Pfam" id="PF00903">
    <property type="entry name" value="Glyoxalase"/>
    <property type="match status" value="1"/>
</dbReference>
<evidence type="ECO:0000313" key="2">
    <source>
        <dbReference type="EMBL" id="MEK8027105.1"/>
    </source>
</evidence>